<dbReference type="PANTHER" id="PTHR23074">
    <property type="entry name" value="AAA DOMAIN-CONTAINING"/>
    <property type="match status" value="1"/>
</dbReference>
<dbReference type="PANTHER" id="PTHR23074:SF83">
    <property type="entry name" value="VACUOLAR PROTEIN SORTING-ASSOCIATED PROTEIN 4A"/>
    <property type="match status" value="1"/>
</dbReference>
<reference evidence="2" key="1">
    <citation type="journal article" date="2020" name="Nature">
        <title>Giant virus diversity and host interactions through global metagenomics.</title>
        <authorList>
            <person name="Schulz F."/>
            <person name="Roux S."/>
            <person name="Paez-Espino D."/>
            <person name="Jungbluth S."/>
            <person name="Walsh D.A."/>
            <person name="Denef V.J."/>
            <person name="McMahon K.D."/>
            <person name="Konstantinidis K.T."/>
            <person name="Eloe-Fadrosh E.A."/>
            <person name="Kyrpides N.C."/>
            <person name="Woyke T."/>
        </authorList>
    </citation>
    <scope>NUCLEOTIDE SEQUENCE</scope>
    <source>
        <strain evidence="2">GVMAG-M-3300025676-16</strain>
    </source>
</reference>
<evidence type="ECO:0000259" key="1">
    <source>
        <dbReference type="SMART" id="SM00382"/>
    </source>
</evidence>
<dbReference type="InterPro" id="IPR003593">
    <property type="entry name" value="AAA+_ATPase"/>
</dbReference>
<accession>A0A6C0IZ54</accession>
<organism evidence="2">
    <name type="scientific">viral metagenome</name>
    <dbReference type="NCBI Taxonomy" id="1070528"/>
    <lineage>
        <taxon>unclassified sequences</taxon>
        <taxon>metagenomes</taxon>
        <taxon>organismal metagenomes</taxon>
    </lineage>
</organism>
<dbReference type="GO" id="GO:0005524">
    <property type="term" value="F:ATP binding"/>
    <property type="evidence" value="ECO:0007669"/>
    <property type="project" value="InterPro"/>
</dbReference>
<sequence>MNNSCVLTATMTDEEFQRIFSDYNNADINELIANNPWGNMVNKAFVFHKQRDFLSALIFGTLAIWMYRIEEAKNGATPNPEIINPLIQLIQNCRLSYQKDLKSETETGGDDDESVEFKPEQESELKLDFQTLIGMYNEKLFINEKFIYPNQYPFLFLTERNNVLLYGPPGTGKTELAKATAKQISSNYPEFKIFFVVATAADLRSKWEGGTEKRIKGLFTYAKDLAAKYLAGEYENDPNPVLRGVPKAKAKVIIFLDEVESLASDREKDPQNSRSVTTLLQEMQGFKDGDMNNVMVLGATNFPWSLDPAFLRRFTGKLMVTLPTYDSRIKLTFNKLIEKYKKEPRFMRKRLKNLQFITTEEEIESEINFYNSSGDLTPDQDRKKLELIETLESMRKPDKIPGFTKYFNKYCTAGGRAPIGDLLGIFEQRNNIYETITQELANAGEDTEAGKKIKNEKEYIDNSYKEVDDSLSQLVQNELSFMKPDNLQPSLLTDNNQHWTNNDYEQYSRTYNQFLTNLTGSGDKLNEDIKPIYRFYLESFTRFHFGIYFIGAGCVIDNINNLYKLSAYLHYLSDVIGPSPIAKLYNLVNLQHDKTSTYANSYFGFSNSDITNLINEFFANMASSIINSHFTAVTCDTMSNICQKCGMKDAHYLDQQSIELCTQCWKRSLKEGEDVVPFTMISNGAEQVIHQGNPEINMFEGLKDDTDMYVLFKESDFDKALSRFKTTTGNDSKMCDWLFYAKENEAPSGQGKTCQKLMGGLWEKIRANTR</sequence>
<dbReference type="PROSITE" id="PS00674">
    <property type="entry name" value="AAA"/>
    <property type="match status" value="1"/>
</dbReference>
<dbReference type="SMART" id="SM00382">
    <property type="entry name" value="AAA"/>
    <property type="match status" value="1"/>
</dbReference>
<feature type="domain" description="AAA+ ATPase" evidence="1">
    <location>
        <begin position="159"/>
        <end position="324"/>
    </location>
</feature>
<dbReference type="GO" id="GO:0007033">
    <property type="term" value="P:vacuole organization"/>
    <property type="evidence" value="ECO:0007669"/>
    <property type="project" value="TreeGrafter"/>
</dbReference>
<name>A0A6C0IZ54_9ZZZZ</name>
<dbReference type="SUPFAM" id="SSF52540">
    <property type="entry name" value="P-loop containing nucleoside triphosphate hydrolases"/>
    <property type="match status" value="1"/>
</dbReference>
<dbReference type="GO" id="GO:0016887">
    <property type="term" value="F:ATP hydrolysis activity"/>
    <property type="evidence" value="ECO:0007669"/>
    <property type="project" value="InterPro"/>
</dbReference>
<dbReference type="AlphaFoldDB" id="A0A6C0IZ54"/>
<dbReference type="InterPro" id="IPR050304">
    <property type="entry name" value="MT-severing_AAA_ATPase"/>
</dbReference>
<evidence type="ECO:0000313" key="2">
    <source>
        <dbReference type="EMBL" id="QHT98641.1"/>
    </source>
</evidence>
<dbReference type="InterPro" id="IPR003960">
    <property type="entry name" value="ATPase_AAA_CS"/>
</dbReference>
<dbReference type="InterPro" id="IPR027417">
    <property type="entry name" value="P-loop_NTPase"/>
</dbReference>
<dbReference type="GO" id="GO:0016197">
    <property type="term" value="P:endosomal transport"/>
    <property type="evidence" value="ECO:0007669"/>
    <property type="project" value="TreeGrafter"/>
</dbReference>
<dbReference type="Gene3D" id="3.40.50.300">
    <property type="entry name" value="P-loop containing nucleotide triphosphate hydrolases"/>
    <property type="match status" value="1"/>
</dbReference>
<protein>
    <recommendedName>
        <fullName evidence="1">AAA+ ATPase domain-containing protein</fullName>
    </recommendedName>
</protein>
<proteinExistence type="predicted"/>
<dbReference type="Pfam" id="PF00004">
    <property type="entry name" value="AAA"/>
    <property type="match status" value="1"/>
</dbReference>
<dbReference type="InterPro" id="IPR003959">
    <property type="entry name" value="ATPase_AAA_core"/>
</dbReference>
<dbReference type="EMBL" id="MN740294">
    <property type="protein sequence ID" value="QHT98641.1"/>
    <property type="molecule type" value="Genomic_DNA"/>
</dbReference>